<evidence type="ECO:0000313" key="3">
    <source>
        <dbReference type="Proteomes" id="UP000601435"/>
    </source>
</evidence>
<protein>
    <submittedName>
        <fullName evidence="2">Uncharacterized protein</fullName>
    </submittedName>
</protein>
<reference evidence="2" key="1">
    <citation type="submission" date="2021-02" db="EMBL/GenBank/DDBJ databases">
        <authorList>
            <person name="Dougan E. K."/>
            <person name="Rhodes N."/>
            <person name="Thang M."/>
            <person name="Chan C."/>
        </authorList>
    </citation>
    <scope>NUCLEOTIDE SEQUENCE</scope>
</reference>
<accession>A0A812TAD4</accession>
<keyword evidence="3" id="KW-1185">Reference proteome</keyword>
<proteinExistence type="predicted"/>
<evidence type="ECO:0000256" key="1">
    <source>
        <dbReference type="SAM" id="SignalP"/>
    </source>
</evidence>
<feature type="signal peptide" evidence="1">
    <location>
        <begin position="1"/>
        <end position="22"/>
    </location>
</feature>
<gene>
    <name evidence="2" type="ORF">SNEC2469_LOCUS15000</name>
</gene>
<dbReference type="AlphaFoldDB" id="A0A812TAD4"/>
<dbReference type="OrthoDB" id="439966at2759"/>
<organism evidence="2 3">
    <name type="scientific">Symbiodinium necroappetens</name>
    <dbReference type="NCBI Taxonomy" id="1628268"/>
    <lineage>
        <taxon>Eukaryota</taxon>
        <taxon>Sar</taxon>
        <taxon>Alveolata</taxon>
        <taxon>Dinophyceae</taxon>
        <taxon>Suessiales</taxon>
        <taxon>Symbiodiniaceae</taxon>
        <taxon>Symbiodinium</taxon>
    </lineage>
</organism>
<dbReference type="Proteomes" id="UP000601435">
    <property type="component" value="Unassembled WGS sequence"/>
</dbReference>
<dbReference type="EMBL" id="CAJNJA010024266">
    <property type="protein sequence ID" value="CAE7523954.1"/>
    <property type="molecule type" value="Genomic_DNA"/>
</dbReference>
<name>A0A812TAD4_9DINO</name>
<comment type="caution">
    <text evidence="2">The sequence shown here is derived from an EMBL/GenBank/DDBJ whole genome shotgun (WGS) entry which is preliminary data.</text>
</comment>
<evidence type="ECO:0000313" key="2">
    <source>
        <dbReference type="EMBL" id="CAE7523954.1"/>
    </source>
</evidence>
<sequence>MAHARFALSCTALLGWLARGIMDPDEQEKRLAWKYLDCSNLVDERDRRVDWPWFRQHLLQTPYPDNMDAVFTVLNNLGTGSSNHYDEEARVCLMGVPAAFFYLTRFTLDTSCAQPLSAWA</sequence>
<keyword evidence="1" id="KW-0732">Signal</keyword>
<feature type="chain" id="PRO_5032865419" evidence="1">
    <location>
        <begin position="23"/>
        <end position="120"/>
    </location>
</feature>